<protein>
    <recommendedName>
        <fullName evidence="2">TIGR02453 family protein</fullName>
    </recommendedName>
</protein>
<proteinExistence type="predicted"/>
<evidence type="ECO:0000313" key="1">
    <source>
        <dbReference type="EMBL" id="AHF25233.1"/>
    </source>
</evidence>
<dbReference type="EMBL" id="KC246825">
    <property type="protein sequence ID" value="AHF25233.1"/>
    <property type="molecule type" value="Genomic_DNA"/>
</dbReference>
<evidence type="ECO:0008006" key="2">
    <source>
        <dbReference type="Google" id="ProtNLM"/>
    </source>
</evidence>
<dbReference type="Pfam" id="PF09365">
    <property type="entry name" value="DUF2461"/>
    <property type="match status" value="1"/>
</dbReference>
<sequence length="233" mass="27967">MFNGFTDETVQYLLDLKFHNNSDFFHATHDRYVETVQTPFYELIEDLSPDMRKIDPLMETRPYKCLSRIHRDTRFSRDKSPYRDHHWFLFRRAAEPREKSLMYYFEFGPDRLSWGLGIWGENRELMDLFRKRMRANPDGTLALIDDMDLPARKLFLGGTAFKRMEIPPEIPQRLRQWYAGREIYIGKYDPPYRWAFSERLLKEVRRDFITLAPLYRLLRGCMDETDAAAADGK</sequence>
<dbReference type="InterPro" id="IPR012808">
    <property type="entry name" value="CHP02453"/>
</dbReference>
<dbReference type="PANTHER" id="PTHR36452">
    <property type="entry name" value="CHROMOSOME 12, WHOLE GENOME SHOTGUN SEQUENCE"/>
    <property type="match status" value="1"/>
</dbReference>
<organism evidence="1">
    <name type="scientific">uncultured bacterium Contig90</name>
    <dbReference type="NCBI Taxonomy" id="1393628"/>
    <lineage>
        <taxon>Bacteria</taxon>
        <taxon>environmental samples</taxon>
    </lineage>
</organism>
<dbReference type="PANTHER" id="PTHR36452:SF1">
    <property type="entry name" value="DUF2461 DOMAIN-CONTAINING PROTEIN"/>
    <property type="match status" value="1"/>
</dbReference>
<reference evidence="1" key="1">
    <citation type="journal article" date="2013" name="PLoS ONE">
        <title>Metagenomic insights into the carbohydrate-active enzymes carried by the microorganisms adhering to solid digesta in the rumen of cows.</title>
        <authorList>
            <person name="Wang L."/>
            <person name="Hatem A."/>
            <person name="Catalyurek U.V."/>
            <person name="Morrison M."/>
            <person name="Yu Z."/>
        </authorList>
    </citation>
    <scope>NUCLEOTIDE SEQUENCE</scope>
</reference>
<dbReference type="AlphaFoldDB" id="W0FK27"/>
<accession>W0FK27</accession>
<name>W0FK27_9BACT</name>